<organism evidence="1 2">
    <name type="scientific">Ameiurus melas</name>
    <name type="common">Black bullhead</name>
    <name type="synonym">Silurus melas</name>
    <dbReference type="NCBI Taxonomy" id="219545"/>
    <lineage>
        <taxon>Eukaryota</taxon>
        <taxon>Metazoa</taxon>
        <taxon>Chordata</taxon>
        <taxon>Craniata</taxon>
        <taxon>Vertebrata</taxon>
        <taxon>Euteleostomi</taxon>
        <taxon>Actinopterygii</taxon>
        <taxon>Neopterygii</taxon>
        <taxon>Teleostei</taxon>
        <taxon>Ostariophysi</taxon>
        <taxon>Siluriformes</taxon>
        <taxon>Ictaluridae</taxon>
        <taxon>Ameiurus</taxon>
    </lineage>
</organism>
<sequence>MFFINGEAIPSDEKPVKSLGRWYDGMRSKGHSLCGRCIKAISQGKQGEWMRWDRVEQHKIGWQDLCFLLHTGFESRILCVTSLKCPDSLLLL</sequence>
<gene>
    <name evidence="1" type="ORF">AMELA_G00178540</name>
</gene>
<dbReference type="Proteomes" id="UP000593565">
    <property type="component" value="Unassembled WGS sequence"/>
</dbReference>
<proteinExistence type="predicted"/>
<keyword evidence="2" id="KW-1185">Reference proteome</keyword>
<reference evidence="1 2" key="1">
    <citation type="submission" date="2020-02" db="EMBL/GenBank/DDBJ databases">
        <title>A chromosome-scale genome assembly of the black bullhead catfish (Ameiurus melas).</title>
        <authorList>
            <person name="Wen M."/>
            <person name="Zham M."/>
            <person name="Cabau C."/>
            <person name="Klopp C."/>
            <person name="Donnadieu C."/>
            <person name="Roques C."/>
            <person name="Bouchez O."/>
            <person name="Lampietro C."/>
            <person name="Jouanno E."/>
            <person name="Herpin A."/>
            <person name="Louis A."/>
            <person name="Berthelot C."/>
            <person name="Parey E."/>
            <person name="Roest-Crollius H."/>
            <person name="Braasch I."/>
            <person name="Postlethwait J."/>
            <person name="Robinson-Rechavi M."/>
            <person name="Echchiki A."/>
            <person name="Begum T."/>
            <person name="Montfort J."/>
            <person name="Schartl M."/>
            <person name="Bobe J."/>
            <person name="Guiguen Y."/>
        </authorList>
    </citation>
    <scope>NUCLEOTIDE SEQUENCE [LARGE SCALE GENOMIC DNA]</scope>
    <source>
        <strain evidence="1">M_S1</strain>
        <tissue evidence="1">Blood</tissue>
    </source>
</reference>
<evidence type="ECO:0000313" key="1">
    <source>
        <dbReference type="EMBL" id="KAF4079487.1"/>
    </source>
</evidence>
<comment type="caution">
    <text evidence="1">The sequence shown here is derived from an EMBL/GenBank/DDBJ whole genome shotgun (WGS) entry which is preliminary data.</text>
</comment>
<evidence type="ECO:0000313" key="2">
    <source>
        <dbReference type="Proteomes" id="UP000593565"/>
    </source>
</evidence>
<protein>
    <submittedName>
        <fullName evidence="1">Uncharacterized protein</fullName>
    </submittedName>
</protein>
<accession>A0A7J6ABT7</accession>
<name>A0A7J6ABT7_AMEME</name>
<dbReference type="EMBL" id="JAAGNN010000015">
    <property type="protein sequence ID" value="KAF4079487.1"/>
    <property type="molecule type" value="Genomic_DNA"/>
</dbReference>
<dbReference type="AlphaFoldDB" id="A0A7J6ABT7"/>